<feature type="compositionally biased region" description="Polar residues" evidence="1">
    <location>
        <begin position="198"/>
        <end position="208"/>
    </location>
</feature>
<gene>
    <name evidence="2" type="ORF">K503DRAFT_774197</name>
</gene>
<dbReference type="EMBL" id="KV448569">
    <property type="protein sequence ID" value="OAX34779.1"/>
    <property type="molecule type" value="Genomic_DNA"/>
</dbReference>
<feature type="region of interest" description="Disordered" evidence="1">
    <location>
        <begin position="1"/>
        <end position="82"/>
    </location>
</feature>
<feature type="compositionally biased region" description="Basic and acidic residues" evidence="1">
    <location>
        <begin position="293"/>
        <end position="302"/>
    </location>
</feature>
<feature type="compositionally biased region" description="Acidic residues" evidence="1">
    <location>
        <begin position="117"/>
        <end position="131"/>
    </location>
</feature>
<feature type="region of interest" description="Disordered" evidence="1">
    <location>
        <begin position="117"/>
        <end position="163"/>
    </location>
</feature>
<feature type="compositionally biased region" description="Basic residues" evidence="1">
    <location>
        <begin position="246"/>
        <end position="256"/>
    </location>
</feature>
<evidence type="ECO:0000313" key="3">
    <source>
        <dbReference type="Proteomes" id="UP000092154"/>
    </source>
</evidence>
<evidence type="ECO:0000313" key="2">
    <source>
        <dbReference type="EMBL" id="OAX34779.1"/>
    </source>
</evidence>
<feature type="compositionally biased region" description="Basic and acidic residues" evidence="1">
    <location>
        <begin position="35"/>
        <end position="46"/>
    </location>
</feature>
<dbReference type="OrthoDB" id="2684578at2759"/>
<evidence type="ECO:0000256" key="1">
    <source>
        <dbReference type="SAM" id="MobiDB-lite"/>
    </source>
</evidence>
<dbReference type="AlphaFoldDB" id="A0A1B7MQA0"/>
<feature type="region of interest" description="Disordered" evidence="1">
    <location>
        <begin position="179"/>
        <end position="208"/>
    </location>
</feature>
<feature type="compositionally biased region" description="Pro residues" evidence="1">
    <location>
        <begin position="257"/>
        <end position="268"/>
    </location>
</feature>
<accession>A0A1B7MQA0</accession>
<dbReference type="Proteomes" id="UP000092154">
    <property type="component" value="Unassembled WGS sequence"/>
</dbReference>
<feature type="region of interest" description="Disordered" evidence="1">
    <location>
        <begin position="231"/>
        <end position="376"/>
    </location>
</feature>
<feature type="compositionally biased region" description="Polar residues" evidence="1">
    <location>
        <begin position="340"/>
        <end position="360"/>
    </location>
</feature>
<feature type="compositionally biased region" description="Polar residues" evidence="1">
    <location>
        <begin position="49"/>
        <end position="61"/>
    </location>
</feature>
<keyword evidence="3" id="KW-1185">Reference proteome</keyword>
<proteinExistence type="predicted"/>
<reference evidence="2 3" key="1">
    <citation type="submission" date="2016-06" db="EMBL/GenBank/DDBJ databases">
        <title>Comparative genomics of the ectomycorrhizal sister species Rhizopogon vinicolor and Rhizopogon vesiculosus (Basidiomycota: Boletales) reveals a divergence of the mating type B locus.</title>
        <authorList>
            <consortium name="DOE Joint Genome Institute"/>
            <person name="Mujic A.B."/>
            <person name="Kuo A."/>
            <person name="Tritt A."/>
            <person name="Lipzen A."/>
            <person name="Chen C."/>
            <person name="Johnson J."/>
            <person name="Sharma A."/>
            <person name="Barry K."/>
            <person name="Grigoriev I.V."/>
            <person name="Spatafora J.W."/>
        </authorList>
    </citation>
    <scope>NUCLEOTIDE SEQUENCE [LARGE SCALE GENOMIC DNA]</scope>
    <source>
        <strain evidence="2 3">AM-OR11-026</strain>
    </source>
</reference>
<sequence>MSEASSYPRDYRSNHPETHYYVDPREHSSTPVRRNRYDGPGKRIRDVSWISTSQPQPTPSHDQYPGWYPPPESPELSVLRSQVHPVAHSSPLMWHAPTPAMQGAPSPMIGEFMTVEDPEDEEEEEDEEEMLELQGENDYGDNEEDIDFEFPDAPEKHAGGRKGARRWVGGFVQGLRKFPGLRKSSRRPPFPSDAVFSPPSQYENEPQFPTISSLNLRPLTPSLIAQTVEFMDMPEPQVHQPPSPQHHLHPHSHAHRPPPPASSSPVYPPGVDVVPQVLSTVDERSNEQTGTQERPHTSDHTHSSHTHTPHTRPHSHSSHSHRHSQSRNHSSHSTARPVINDTNPQTAPSPWKPSTATVTDYITVPPPSPPSPPPTRLKRFLHNLDQLPWVESEQIVDAYFPGRSSRHRRHTNSHVDGWKPASSWYNRRHDSLPIGMAGPNGATFLYGQIQKGYSQPEIGYPQFPHGYAPAQPVFVYPSAFPPPGTYGPA</sequence>
<organism evidence="2 3">
    <name type="scientific">Rhizopogon vinicolor AM-OR11-026</name>
    <dbReference type="NCBI Taxonomy" id="1314800"/>
    <lineage>
        <taxon>Eukaryota</taxon>
        <taxon>Fungi</taxon>
        <taxon>Dikarya</taxon>
        <taxon>Basidiomycota</taxon>
        <taxon>Agaricomycotina</taxon>
        <taxon>Agaricomycetes</taxon>
        <taxon>Agaricomycetidae</taxon>
        <taxon>Boletales</taxon>
        <taxon>Suillineae</taxon>
        <taxon>Rhizopogonaceae</taxon>
        <taxon>Rhizopogon</taxon>
    </lineage>
</organism>
<feature type="compositionally biased region" description="Acidic residues" evidence="1">
    <location>
        <begin position="138"/>
        <end position="152"/>
    </location>
</feature>
<feature type="compositionally biased region" description="Basic and acidic residues" evidence="1">
    <location>
        <begin position="9"/>
        <end position="28"/>
    </location>
</feature>
<feature type="compositionally biased region" description="Pro residues" evidence="1">
    <location>
        <begin position="364"/>
        <end position="375"/>
    </location>
</feature>
<name>A0A1B7MQA0_9AGAM</name>
<feature type="compositionally biased region" description="Basic residues" evidence="1">
    <location>
        <begin position="303"/>
        <end position="330"/>
    </location>
</feature>
<protein>
    <submittedName>
        <fullName evidence="2">Uncharacterized protein</fullName>
    </submittedName>
</protein>
<dbReference type="InParanoid" id="A0A1B7MQA0"/>